<proteinExistence type="predicted"/>
<dbReference type="Proteomes" id="UP000675554">
    <property type="component" value="Unassembled WGS sequence"/>
</dbReference>
<gene>
    <name evidence="2" type="ORF">KDA82_04545</name>
</gene>
<sequence length="220" mass="23609">MSKRIAVVGAYGSGKTTLSTALSHLTGLPRTHGSPMREPIGGEGHSVHNWTDGQLMQLTVNRYAERLLGEAAHPEGFVSDGSVVHEWTYAKLRLVAGSYPGTDVPLDDRHRSTGTAVLEAAVDDIGLLMKHHARTAYDAFVHVPVEFELAPDNRPINENFRRLSDALLLPALAATGVPVHTVTGDLADRLKQAVGHLGLAETAVMDVEEAVRLTTAPDSK</sequence>
<dbReference type="EMBL" id="JAGSMN010000090">
    <property type="protein sequence ID" value="MBR7672309.1"/>
    <property type="molecule type" value="Genomic_DNA"/>
</dbReference>
<dbReference type="InterPro" id="IPR027417">
    <property type="entry name" value="P-loop_NTPase"/>
</dbReference>
<dbReference type="InterPro" id="IPR038727">
    <property type="entry name" value="NadR/Ttd14_AAA_dom"/>
</dbReference>
<keyword evidence="3" id="KW-1185">Reference proteome</keyword>
<name>A0A8T4IK28_9ACTN</name>
<dbReference type="SUPFAM" id="SSF52540">
    <property type="entry name" value="P-loop containing nucleoside triphosphate hydrolases"/>
    <property type="match status" value="1"/>
</dbReference>
<evidence type="ECO:0000313" key="2">
    <source>
        <dbReference type="EMBL" id="MBR7672309.1"/>
    </source>
</evidence>
<comment type="caution">
    <text evidence="2">The sequence shown here is derived from an EMBL/GenBank/DDBJ whole genome shotgun (WGS) entry which is preliminary data.</text>
</comment>
<dbReference type="AlphaFoldDB" id="A0A8T4IK28"/>
<evidence type="ECO:0000313" key="3">
    <source>
        <dbReference type="Proteomes" id="UP000675554"/>
    </source>
</evidence>
<evidence type="ECO:0000259" key="1">
    <source>
        <dbReference type="Pfam" id="PF13521"/>
    </source>
</evidence>
<organism evidence="2 3">
    <name type="scientific">Streptomyces daliensis</name>
    <dbReference type="NCBI Taxonomy" id="299421"/>
    <lineage>
        <taxon>Bacteria</taxon>
        <taxon>Bacillati</taxon>
        <taxon>Actinomycetota</taxon>
        <taxon>Actinomycetes</taxon>
        <taxon>Kitasatosporales</taxon>
        <taxon>Streptomycetaceae</taxon>
        <taxon>Streptomyces</taxon>
    </lineage>
</organism>
<protein>
    <submittedName>
        <fullName evidence="2">AAA family ATPase</fullName>
    </submittedName>
</protein>
<dbReference type="Pfam" id="PF13521">
    <property type="entry name" value="AAA_28"/>
    <property type="match status" value="1"/>
</dbReference>
<dbReference type="Gene3D" id="3.40.50.300">
    <property type="entry name" value="P-loop containing nucleotide triphosphate hydrolases"/>
    <property type="match status" value="1"/>
</dbReference>
<accession>A0A8T4IK28</accession>
<feature type="domain" description="NadR/Ttd14 AAA" evidence="1">
    <location>
        <begin position="4"/>
        <end position="189"/>
    </location>
</feature>
<reference evidence="2" key="1">
    <citation type="submission" date="2021-04" db="EMBL/GenBank/DDBJ databases">
        <title>Sequencing of actinobacteria type strains.</title>
        <authorList>
            <person name="Nguyen G.-S."/>
            <person name="Wentzel A."/>
        </authorList>
    </citation>
    <scope>NUCLEOTIDE SEQUENCE</scope>
    <source>
        <strain evidence="2">DSM 42095</strain>
    </source>
</reference>